<dbReference type="Proteomes" id="UP000436088">
    <property type="component" value="Unassembled WGS sequence"/>
</dbReference>
<dbReference type="PANTHER" id="PTHR44067">
    <property type="entry name" value="S-ADENOSYL-L-METHIONINE-DEPENDENT METHYLTRANSFERASE SUPERFAMILY PROTEIN-RELATED"/>
    <property type="match status" value="1"/>
</dbReference>
<organism evidence="1 2">
    <name type="scientific">Hibiscus syriacus</name>
    <name type="common">Rose of Sharon</name>
    <dbReference type="NCBI Taxonomy" id="106335"/>
    <lineage>
        <taxon>Eukaryota</taxon>
        <taxon>Viridiplantae</taxon>
        <taxon>Streptophyta</taxon>
        <taxon>Embryophyta</taxon>
        <taxon>Tracheophyta</taxon>
        <taxon>Spermatophyta</taxon>
        <taxon>Magnoliopsida</taxon>
        <taxon>eudicotyledons</taxon>
        <taxon>Gunneridae</taxon>
        <taxon>Pentapetalae</taxon>
        <taxon>rosids</taxon>
        <taxon>malvids</taxon>
        <taxon>Malvales</taxon>
        <taxon>Malvaceae</taxon>
        <taxon>Malvoideae</taxon>
        <taxon>Hibiscus</taxon>
    </lineage>
</organism>
<accession>A0A6A2YKX0</accession>
<evidence type="ECO:0000313" key="2">
    <source>
        <dbReference type="Proteomes" id="UP000436088"/>
    </source>
</evidence>
<dbReference type="PANTHER" id="PTHR44067:SF1">
    <property type="entry name" value="S-ADENOSYL-L-METHIONINE-DEPENDENT METHYLTRANSFERASES SUPERFAMILY PROTEIN"/>
    <property type="match status" value="1"/>
</dbReference>
<evidence type="ECO:0000313" key="1">
    <source>
        <dbReference type="EMBL" id="KAE8679537.1"/>
    </source>
</evidence>
<sequence>MEKCSQDIFILGACACALLVSVATLSRSYSIRSLLITDSFCNVNPSNPSRNGGEASANFEVVIRKIRQEMDELRKSMSKESSSSEILLRHSRFLADILGQIESMQEPVRNIENTTVNHPLVKPIHQSDGPADYFFIKEIRKYVRIKPNRLGKQNFMGANGTFTSIGHACFAMEELEEYMDYDAAIRYRGDGASLELRGYTLSLSPSRSPYGSCPTIEMFGNTTRKGFFKFADCFNPSHHEMPRWIQPVELDPETNTTADSLIPEVLKIKPGEIRIRLDFSVGTGTFAARMREFNVTIVSSTINLGAPLNEMIALRGVVALYLTVNQRLPFFDNTLDLIHTTRFLDGWIDLVVSGLLVVRLGQGFEARGTALDRQFLLFEICLGGLHGGIQGAKV</sequence>
<name>A0A6A2YKX0_HIBSY</name>
<reference evidence="1" key="1">
    <citation type="submission" date="2019-09" db="EMBL/GenBank/DDBJ databases">
        <title>Draft genome information of white flower Hibiscus syriacus.</title>
        <authorList>
            <person name="Kim Y.-M."/>
        </authorList>
    </citation>
    <scope>NUCLEOTIDE SEQUENCE [LARGE SCALE GENOMIC DNA]</scope>
    <source>
        <strain evidence="1">YM2019G1</strain>
    </source>
</reference>
<dbReference type="EMBL" id="VEPZ02001330">
    <property type="protein sequence ID" value="KAE8679537.1"/>
    <property type="molecule type" value="Genomic_DNA"/>
</dbReference>
<keyword evidence="2" id="KW-1185">Reference proteome</keyword>
<dbReference type="InterPro" id="IPR053223">
    <property type="entry name" value="Prob_Methyltransferase"/>
</dbReference>
<gene>
    <name evidence="1" type="ORF">F3Y22_tig00111398pilonHSYRG00090</name>
</gene>
<dbReference type="AlphaFoldDB" id="A0A6A2YKX0"/>
<protein>
    <submittedName>
        <fullName evidence="1">RING-H2 finger protein ATL67-like</fullName>
    </submittedName>
</protein>
<comment type="caution">
    <text evidence="1">The sequence shown here is derived from an EMBL/GenBank/DDBJ whole genome shotgun (WGS) entry which is preliminary data.</text>
</comment>
<proteinExistence type="predicted"/>